<dbReference type="OrthoDB" id="4508147at2"/>
<gene>
    <name evidence="2" type="ORF">AWN90_16010</name>
</gene>
<organism evidence="2 3">
    <name type="scientific">Nocardia terpenica</name>
    <dbReference type="NCBI Taxonomy" id="455432"/>
    <lineage>
        <taxon>Bacteria</taxon>
        <taxon>Bacillati</taxon>
        <taxon>Actinomycetota</taxon>
        <taxon>Actinomycetes</taxon>
        <taxon>Mycobacteriales</taxon>
        <taxon>Nocardiaceae</taxon>
        <taxon>Nocardia</taxon>
    </lineage>
</organism>
<sequence length="546" mass="56423">MSGDTRDGLTLFRTFVPHYRAWTGANPIGEDENSLTTRYDQQRGMNVEPLRAFATALSQELRGRLGDHVGMQQARFAELPSRWSDSPGADSAAQFVRQVGGRVAEDHDALTGIARAVSAAADNLEEVVRIKADAIRTDFSTTTLAGRSGEQVDKIIAYARGDFDGTIEADERTRSVREVLPEFSSGSDPKTYCTHWLDKVFVPAVEAKVTAFTGLTDATHAAVGGLYDQVCGALESVSATPFPTANGQDADPNGVITVAQMPFHGAPTATAAASVDAPDSPAQVDNPVAPAKPDQPVVRASPIAEAGAPQPQSGDPSRKTQSPSDKTTQKSAPQSGDPTQKAQAPIRTPVPSKTESPNPTVSDYGTAGVWRPGDITNVVTAASKITGSVPDILAHLGDPLKAVGGMVKDFGEAAKGFGEFGRDIRGGDGITGLVEEGAVAAEKIDGIAHRAGAGNPTGTGQAATTPGVSVPASRSQPATAPAAVDPGASTAPAAAASSGGMLGGFPHIVGGSVKSDESEHRPKIRYVPPTVDSEPEPVETEEAEKS</sequence>
<proteinExistence type="predicted"/>
<dbReference type="AlphaFoldDB" id="A0A164I935"/>
<feature type="compositionally biased region" description="Low complexity" evidence="1">
    <location>
        <begin position="269"/>
        <end position="282"/>
    </location>
</feature>
<evidence type="ECO:0000313" key="3">
    <source>
        <dbReference type="Proteomes" id="UP000076512"/>
    </source>
</evidence>
<evidence type="ECO:0000313" key="2">
    <source>
        <dbReference type="EMBL" id="KZM69213.1"/>
    </source>
</evidence>
<keyword evidence="3" id="KW-1185">Reference proteome</keyword>
<dbReference type="STRING" id="455432.AWN90_16010"/>
<feature type="compositionally biased region" description="Polar residues" evidence="1">
    <location>
        <begin position="310"/>
        <end position="342"/>
    </location>
</feature>
<feature type="region of interest" description="Disordered" evidence="1">
    <location>
        <begin position="269"/>
        <end position="367"/>
    </location>
</feature>
<feature type="region of interest" description="Disordered" evidence="1">
    <location>
        <begin position="450"/>
        <end position="546"/>
    </location>
</feature>
<dbReference type="Proteomes" id="UP000076512">
    <property type="component" value="Unassembled WGS sequence"/>
</dbReference>
<feature type="compositionally biased region" description="Low complexity" evidence="1">
    <location>
        <begin position="482"/>
        <end position="499"/>
    </location>
</feature>
<reference evidence="2 3" key="1">
    <citation type="submission" date="2016-04" db="EMBL/GenBank/DDBJ databases">
        <authorList>
            <person name="Evans L.H."/>
            <person name="Alamgir A."/>
            <person name="Owens N."/>
            <person name="Weber N.D."/>
            <person name="Virtaneva K."/>
            <person name="Barbian K."/>
            <person name="Babar A."/>
            <person name="Rosenke K."/>
        </authorList>
    </citation>
    <scope>NUCLEOTIDE SEQUENCE [LARGE SCALE GENOMIC DNA]</scope>
    <source>
        <strain evidence="2 3">IFM 0406</strain>
    </source>
</reference>
<comment type="caution">
    <text evidence="2">The sequence shown here is derived from an EMBL/GenBank/DDBJ whole genome shotgun (WGS) entry which is preliminary data.</text>
</comment>
<feature type="compositionally biased region" description="Polar residues" evidence="1">
    <location>
        <begin position="351"/>
        <end position="363"/>
    </location>
</feature>
<dbReference type="RefSeq" id="WP_067581495.1">
    <property type="nucleotide sequence ID" value="NZ_JABMCZ010000002.1"/>
</dbReference>
<dbReference type="EMBL" id="LWGR01000021">
    <property type="protein sequence ID" value="KZM69213.1"/>
    <property type="molecule type" value="Genomic_DNA"/>
</dbReference>
<protein>
    <submittedName>
        <fullName evidence="2">Uncharacterized protein</fullName>
    </submittedName>
</protein>
<feature type="compositionally biased region" description="Acidic residues" evidence="1">
    <location>
        <begin position="533"/>
        <end position="546"/>
    </location>
</feature>
<evidence type="ECO:0000256" key="1">
    <source>
        <dbReference type="SAM" id="MobiDB-lite"/>
    </source>
</evidence>
<name>A0A164I935_9NOCA</name>
<accession>A0A164I935</accession>
<feature type="compositionally biased region" description="Low complexity" evidence="1">
    <location>
        <begin position="451"/>
        <end position="467"/>
    </location>
</feature>